<dbReference type="RefSeq" id="WP_284299527.1">
    <property type="nucleotide sequence ID" value="NZ_BSSV01000006.1"/>
</dbReference>
<dbReference type="Pfam" id="PF03929">
    <property type="entry name" value="PepSY_TM"/>
    <property type="match status" value="1"/>
</dbReference>
<comment type="caution">
    <text evidence="2">The sequence shown here is derived from an EMBL/GenBank/DDBJ whole genome shotgun (WGS) entry which is preliminary data.</text>
</comment>
<keyword evidence="1" id="KW-0472">Membrane</keyword>
<feature type="transmembrane region" description="Helical" evidence="1">
    <location>
        <begin position="7"/>
        <end position="32"/>
    </location>
</feature>
<dbReference type="InterPro" id="IPR005625">
    <property type="entry name" value="PepSY-ass_TM"/>
</dbReference>
<evidence type="ECO:0000313" key="3">
    <source>
        <dbReference type="Proteomes" id="UP001157134"/>
    </source>
</evidence>
<keyword evidence="1" id="KW-1133">Transmembrane helix</keyword>
<dbReference type="EMBL" id="BSSV01000006">
    <property type="protein sequence ID" value="GLX86469.1"/>
    <property type="molecule type" value="Genomic_DNA"/>
</dbReference>
<dbReference type="Proteomes" id="UP001157134">
    <property type="component" value="Unassembled WGS sequence"/>
</dbReference>
<reference evidence="2 3" key="1">
    <citation type="submission" date="2023-03" db="EMBL/GenBank/DDBJ databases">
        <title>Thalassotalea loyana LMG 22536T draft genome sequence.</title>
        <authorList>
            <person name="Sawabe T."/>
        </authorList>
    </citation>
    <scope>NUCLEOTIDE SEQUENCE [LARGE SCALE GENOMIC DNA]</scope>
    <source>
        <strain evidence="2 3">LMG 22536</strain>
    </source>
</reference>
<protein>
    <recommendedName>
        <fullName evidence="4">PepSY domain-containing protein</fullName>
    </recommendedName>
</protein>
<evidence type="ECO:0008006" key="4">
    <source>
        <dbReference type="Google" id="ProtNLM"/>
    </source>
</evidence>
<keyword evidence="1" id="KW-0812">Transmembrane</keyword>
<feature type="transmembrane region" description="Helical" evidence="1">
    <location>
        <begin position="208"/>
        <end position="232"/>
    </location>
</feature>
<proteinExistence type="predicted"/>
<evidence type="ECO:0000313" key="2">
    <source>
        <dbReference type="EMBL" id="GLX86469.1"/>
    </source>
</evidence>
<sequence length="238" mass="27292">MKWVRKFHLYSSVLVGLQVIIWIGTGIIFNLMDHEKASGNYYRIVDVKPAFTIDPNTSHDLVPITQILLSYPDTVEVELINILDAPHYLLYQHKGLYRHFVHEFLLVNAVTARPTRLTEAMIKKIAQQSYKGPGQITNAVRLSDGGEFLKERNPSWRVDFSDKANTSAYIDATTGRLLGHSNDDRRFRDLLFMLHFMDYAEVGGFNNVFIKIFALIALCLSISGAYWLLVLVKKRQIM</sequence>
<gene>
    <name evidence="2" type="ORF">tloyanaT_27220</name>
</gene>
<keyword evidence="3" id="KW-1185">Reference proteome</keyword>
<evidence type="ECO:0000256" key="1">
    <source>
        <dbReference type="SAM" id="Phobius"/>
    </source>
</evidence>
<accession>A0ABQ6HFT4</accession>
<name>A0ABQ6HFT4_9GAMM</name>
<organism evidence="2 3">
    <name type="scientific">Thalassotalea loyana</name>
    <dbReference type="NCBI Taxonomy" id="280483"/>
    <lineage>
        <taxon>Bacteria</taxon>
        <taxon>Pseudomonadati</taxon>
        <taxon>Pseudomonadota</taxon>
        <taxon>Gammaproteobacteria</taxon>
        <taxon>Alteromonadales</taxon>
        <taxon>Colwelliaceae</taxon>
        <taxon>Thalassotalea</taxon>
    </lineage>
</organism>